<proteinExistence type="predicted"/>
<reference evidence="2" key="1">
    <citation type="submission" date="2020-09" db="EMBL/GenBank/DDBJ databases">
        <title>Genome-Enabled Discovery of Anthraquinone Biosynthesis in Senna tora.</title>
        <authorList>
            <person name="Kang S.-H."/>
            <person name="Pandey R.P."/>
            <person name="Lee C.-M."/>
            <person name="Sim J.-S."/>
            <person name="Jeong J.-T."/>
            <person name="Choi B.-S."/>
            <person name="Jung M."/>
            <person name="Ginzburg D."/>
            <person name="Zhao K."/>
            <person name="Won S.Y."/>
            <person name="Oh T.-J."/>
            <person name="Yu Y."/>
            <person name="Kim N.-H."/>
            <person name="Lee O.R."/>
            <person name="Lee T.-H."/>
            <person name="Bashyal P."/>
            <person name="Kim T.-S."/>
            <person name="Lee W.-H."/>
            <person name="Kawkins C."/>
            <person name="Kim C.-K."/>
            <person name="Kim J.S."/>
            <person name="Ahn B.O."/>
            <person name="Rhee S.Y."/>
            <person name="Sohng J.K."/>
        </authorList>
    </citation>
    <scope>NUCLEOTIDE SEQUENCE</scope>
    <source>
        <tissue evidence="2">Leaf</tissue>
    </source>
</reference>
<organism evidence="2 3">
    <name type="scientific">Senna tora</name>
    <dbReference type="NCBI Taxonomy" id="362788"/>
    <lineage>
        <taxon>Eukaryota</taxon>
        <taxon>Viridiplantae</taxon>
        <taxon>Streptophyta</taxon>
        <taxon>Embryophyta</taxon>
        <taxon>Tracheophyta</taxon>
        <taxon>Spermatophyta</taxon>
        <taxon>Magnoliopsida</taxon>
        <taxon>eudicotyledons</taxon>
        <taxon>Gunneridae</taxon>
        <taxon>Pentapetalae</taxon>
        <taxon>rosids</taxon>
        <taxon>fabids</taxon>
        <taxon>Fabales</taxon>
        <taxon>Fabaceae</taxon>
        <taxon>Caesalpinioideae</taxon>
        <taxon>Cassia clade</taxon>
        <taxon>Senna</taxon>
    </lineage>
</organism>
<accession>A0A834WG30</accession>
<name>A0A834WG30_9FABA</name>
<comment type="caution">
    <text evidence="2">The sequence shown here is derived from an EMBL/GenBank/DDBJ whole genome shotgun (WGS) entry which is preliminary data.</text>
</comment>
<keyword evidence="3" id="KW-1185">Reference proteome</keyword>
<feature type="transmembrane region" description="Helical" evidence="1">
    <location>
        <begin position="61"/>
        <end position="85"/>
    </location>
</feature>
<evidence type="ECO:0000313" key="3">
    <source>
        <dbReference type="Proteomes" id="UP000634136"/>
    </source>
</evidence>
<dbReference type="OrthoDB" id="1722863at2759"/>
<dbReference type="EMBL" id="JAAIUW010000008">
    <property type="protein sequence ID" value="KAF7822020.1"/>
    <property type="molecule type" value="Genomic_DNA"/>
</dbReference>
<evidence type="ECO:0000256" key="1">
    <source>
        <dbReference type="SAM" id="Phobius"/>
    </source>
</evidence>
<keyword evidence="1" id="KW-1133">Transmembrane helix</keyword>
<evidence type="ECO:0000313" key="2">
    <source>
        <dbReference type="EMBL" id="KAF7822020.1"/>
    </source>
</evidence>
<protein>
    <submittedName>
        <fullName evidence="2">UBN2_2 domain-containing protein</fullName>
    </submittedName>
</protein>
<sequence length="87" mass="9763">MDIDMAIRVDAPAALTEAITYEQRQSYEKWEKANKMDLMIIKKPIFESLVRVAPELDNAKIVFACIGESYMTSGLVTLIALLLIVSL</sequence>
<dbReference type="AlphaFoldDB" id="A0A834WG30"/>
<keyword evidence="1" id="KW-0472">Membrane</keyword>
<dbReference type="Proteomes" id="UP000634136">
    <property type="component" value="Unassembled WGS sequence"/>
</dbReference>
<keyword evidence="1" id="KW-0812">Transmembrane</keyword>
<gene>
    <name evidence="2" type="ORF">G2W53_027475</name>
</gene>